<protein>
    <submittedName>
        <fullName evidence="7">2-dehydro-3-deoxygluconokinase</fullName>
    </submittedName>
</protein>
<gene>
    <name evidence="7" type="ORF">BBAD15_g1210</name>
</gene>
<keyword evidence="5" id="KW-0067">ATP-binding</keyword>
<keyword evidence="4 7" id="KW-0418">Kinase</keyword>
<dbReference type="HOGENOM" id="CLU_034936_0_0_1"/>
<accession>A0A0A2VZH1</accession>
<dbReference type="AlphaFoldDB" id="A0A0A2VZH1"/>
<proteinExistence type="inferred from homology"/>
<dbReference type="PROSITE" id="PS00584">
    <property type="entry name" value="PFKB_KINASES_2"/>
    <property type="match status" value="1"/>
</dbReference>
<keyword evidence="3" id="KW-0547">Nucleotide-binding</keyword>
<organism evidence="7 8">
    <name type="scientific">Beauveria bassiana D1-5</name>
    <dbReference type="NCBI Taxonomy" id="1245745"/>
    <lineage>
        <taxon>Eukaryota</taxon>
        <taxon>Fungi</taxon>
        <taxon>Dikarya</taxon>
        <taxon>Ascomycota</taxon>
        <taxon>Pezizomycotina</taxon>
        <taxon>Sordariomycetes</taxon>
        <taxon>Hypocreomycetidae</taxon>
        <taxon>Hypocreales</taxon>
        <taxon>Cordycipitaceae</taxon>
        <taxon>Beauveria</taxon>
    </lineage>
</organism>
<evidence type="ECO:0000256" key="3">
    <source>
        <dbReference type="ARBA" id="ARBA00022741"/>
    </source>
</evidence>
<reference evidence="7 8" key="1">
    <citation type="submission" date="2012-10" db="EMBL/GenBank/DDBJ databases">
        <title>Genome sequencing and analysis of entomopathogenic fungi Beauveria bassiana D1-5.</title>
        <authorList>
            <person name="Li Q."/>
            <person name="Wang L."/>
            <person name="Zhang Z."/>
            <person name="Wang Q."/>
            <person name="Ren J."/>
            <person name="Wang M."/>
            <person name="Xu W."/>
            <person name="Wang J."/>
            <person name="Lu Y."/>
            <person name="Du Q."/>
            <person name="Sun Z."/>
        </authorList>
    </citation>
    <scope>NUCLEOTIDE SEQUENCE [LARGE SCALE GENOMIC DNA]</scope>
    <source>
        <strain evidence="7 8">D1-5</strain>
    </source>
</reference>
<sequence>MPRKIIVVTAAYGHDRLAALGGQQAVLPIIAEAGADGVEIRRELFTATQLDFLSTVAGEITQHGLEACYSAPEPLFTGEGKLNPLIPSLLQEAHQLNARWLKLSLGHFNNIQAFDTLRQWLSESPVALVVENDQTDSGKLAPMQRFQAACGVHNLPVTLTFDMANWLWVDDSPQQAARALAPSVSYIHVKTAVARHNHYRAVALDEASSDWKGLLNMLPVDAPRGIEFPLEGRDLVALDVITIGEAMAMFVATETGDLAAAEHFVKRAAGAELNVATGLARLGLNVGWVSRVGNDSFGRYVLQQLAKENIDSRGVTVDEQSRTGFQLKSKVEDGTDPIVEYFRKGSAASHLSVADFNAEYFLSARHLHLSGVAAALSDTSLALLNHAAKTMKQQGKTLSFDPNLRPVLWRSEAEMVKQLNQLAFQADWVLPGVKEGIVLTGQNTPEGIADFYLHQGVKVVVLKTGADGAWYKTADGEKGAVAAVKVENVVDTVGAGDGFAVGVISALLEGKSLHQAVSRGNKIGSLAIQVIGDSEGLPTRSALGE</sequence>
<dbReference type="Gene3D" id="3.20.20.150">
    <property type="entry name" value="Divalent-metal-dependent TIM barrel enzymes"/>
    <property type="match status" value="1"/>
</dbReference>
<dbReference type="InterPro" id="IPR029056">
    <property type="entry name" value="Ribokinase-like"/>
</dbReference>
<dbReference type="GO" id="GO:0016301">
    <property type="term" value="F:kinase activity"/>
    <property type="evidence" value="ECO:0007669"/>
    <property type="project" value="UniProtKB-KW"/>
</dbReference>
<dbReference type="InterPro" id="IPR050306">
    <property type="entry name" value="PfkB_Carbo_kinase"/>
</dbReference>
<dbReference type="GO" id="GO:0005524">
    <property type="term" value="F:ATP binding"/>
    <property type="evidence" value="ECO:0007669"/>
    <property type="project" value="UniProtKB-KW"/>
</dbReference>
<dbReference type="Proteomes" id="UP000030106">
    <property type="component" value="Unassembled WGS sequence"/>
</dbReference>
<feature type="domain" description="Carbohydrate kinase PfkB" evidence="6">
    <location>
        <begin position="239"/>
        <end position="539"/>
    </location>
</feature>
<comment type="similarity">
    <text evidence="1">Belongs to the carbohydrate kinase PfkB family.</text>
</comment>
<evidence type="ECO:0000256" key="4">
    <source>
        <dbReference type="ARBA" id="ARBA00022777"/>
    </source>
</evidence>
<evidence type="ECO:0000256" key="5">
    <source>
        <dbReference type="ARBA" id="ARBA00022840"/>
    </source>
</evidence>
<evidence type="ECO:0000313" key="7">
    <source>
        <dbReference type="EMBL" id="KGQ13053.1"/>
    </source>
</evidence>
<comment type="caution">
    <text evidence="7">The sequence shown here is derived from an EMBL/GenBank/DDBJ whole genome shotgun (WGS) entry which is preliminary data.</text>
</comment>
<dbReference type="STRING" id="1245745.A0A0A2VZH1"/>
<evidence type="ECO:0000256" key="2">
    <source>
        <dbReference type="ARBA" id="ARBA00022679"/>
    </source>
</evidence>
<keyword evidence="2" id="KW-0808">Transferase</keyword>
<dbReference type="SUPFAM" id="SSF53613">
    <property type="entry name" value="Ribokinase-like"/>
    <property type="match status" value="1"/>
</dbReference>
<name>A0A0A2VZH1_BEABA</name>
<evidence type="ECO:0000259" key="6">
    <source>
        <dbReference type="Pfam" id="PF00294"/>
    </source>
</evidence>
<dbReference type="InterPro" id="IPR011611">
    <property type="entry name" value="PfkB_dom"/>
</dbReference>
<dbReference type="InterPro" id="IPR002173">
    <property type="entry name" value="Carboh/pur_kinase_PfkB_CS"/>
</dbReference>
<dbReference type="CDD" id="cd01166">
    <property type="entry name" value="KdgK"/>
    <property type="match status" value="1"/>
</dbReference>
<dbReference type="PANTHER" id="PTHR43085:SF1">
    <property type="entry name" value="PSEUDOURIDINE KINASE-RELATED"/>
    <property type="match status" value="1"/>
</dbReference>
<dbReference type="EMBL" id="ANFO01000063">
    <property type="protein sequence ID" value="KGQ13053.1"/>
    <property type="molecule type" value="Genomic_DNA"/>
</dbReference>
<dbReference type="Pfam" id="PF00294">
    <property type="entry name" value="PfkB"/>
    <property type="match status" value="1"/>
</dbReference>
<dbReference type="PANTHER" id="PTHR43085">
    <property type="entry name" value="HEXOKINASE FAMILY MEMBER"/>
    <property type="match status" value="1"/>
</dbReference>
<dbReference type="Gene3D" id="3.40.1190.20">
    <property type="match status" value="1"/>
</dbReference>
<evidence type="ECO:0000313" key="8">
    <source>
        <dbReference type="Proteomes" id="UP000030106"/>
    </source>
</evidence>
<evidence type="ECO:0000256" key="1">
    <source>
        <dbReference type="ARBA" id="ARBA00010688"/>
    </source>
</evidence>
<dbReference type="SUPFAM" id="SSF51658">
    <property type="entry name" value="Xylose isomerase-like"/>
    <property type="match status" value="1"/>
</dbReference>
<dbReference type="InterPro" id="IPR036237">
    <property type="entry name" value="Xyl_isomerase-like_sf"/>
</dbReference>